<sequence>MKHRSILAVLLLIVLALTAVPSASAAISVDSSALRNAVTVGAITDHLQAFQTIADTNGGERASGTPGYDASVAYVKSKLQGAGYTVTLQPFQFPFFRELTPAVLQQTAPNATSYVYGEDFFTMDYSGSGDVTADVQAVDLLLPPTGGSTSGCEASDFAGFTAGNIALIQRGTCNFSVKAQNAQTAGATGVIIFNEGNTDARKPLFGGTLGGPGITIPVVSASFALGTELNSLLGSGLRLRLKTDTISTIATTNNVIAETSGRGDRVVVVGAHLDSETGTAALNDNGSGSATILEIALQMKRLGIQPVNKARFIWFAAEENGLLGSEYYVSTLSTRDIKNIAVNLNIDMIASSNYVRFVYDGNGSNTAVAGPNGSKVVEDVFRDYFGGQNLATDPSGLTGSSDYAPFMDVGIPIGGVFAGAGDSKTPEQAAVYGGTAGLPYDECYHQPCDNFAHVTQPSNQTVLDQLSDGTAHAVLSFAMTTSAVNGTDKGKGSGQYKNLFEYDGPLAQR</sequence>
<feature type="chain" id="PRO_5006156488" description="Aminopeptidase" evidence="1">
    <location>
        <begin position="26"/>
        <end position="509"/>
    </location>
</feature>
<evidence type="ECO:0000259" key="3">
    <source>
        <dbReference type="Pfam" id="PF04389"/>
    </source>
</evidence>
<keyword evidence="1" id="KW-0732">Signal</keyword>
<gene>
    <name evidence="4" type="ORF">SE17_00250</name>
</gene>
<dbReference type="InterPro" id="IPR007484">
    <property type="entry name" value="Peptidase_M28"/>
</dbReference>
<dbReference type="EMBL" id="LJCR01000002">
    <property type="protein sequence ID" value="KPV55006.1"/>
    <property type="molecule type" value="Genomic_DNA"/>
</dbReference>
<comment type="caution">
    <text evidence="4">The sequence shown here is derived from an EMBL/GenBank/DDBJ whole genome shotgun (WGS) entry which is preliminary data.</text>
</comment>
<dbReference type="SUPFAM" id="SSF52025">
    <property type="entry name" value="PA domain"/>
    <property type="match status" value="1"/>
</dbReference>
<feature type="signal peptide" evidence="1">
    <location>
        <begin position="1"/>
        <end position="25"/>
    </location>
</feature>
<dbReference type="PANTHER" id="PTHR12147:SF26">
    <property type="entry name" value="PEPTIDASE M28 DOMAIN-CONTAINING PROTEIN"/>
    <property type="match status" value="1"/>
</dbReference>
<dbReference type="Pfam" id="PF04389">
    <property type="entry name" value="Peptidase_M28"/>
    <property type="match status" value="1"/>
</dbReference>
<evidence type="ECO:0000313" key="5">
    <source>
        <dbReference type="Proteomes" id="UP000050509"/>
    </source>
</evidence>
<dbReference type="InterPro" id="IPR045175">
    <property type="entry name" value="M28_fam"/>
</dbReference>
<feature type="domain" description="Peptidase M28" evidence="3">
    <location>
        <begin position="254"/>
        <end position="465"/>
    </location>
</feature>
<dbReference type="InterPro" id="IPR003137">
    <property type="entry name" value="PA_domain"/>
</dbReference>
<name>A0A0P9DYF2_9CHLR</name>
<accession>A0A0P9DYF2</accession>
<organism evidence="4 5">
    <name type="scientific">Kouleothrix aurantiaca</name>
    <dbReference type="NCBI Taxonomy" id="186479"/>
    <lineage>
        <taxon>Bacteria</taxon>
        <taxon>Bacillati</taxon>
        <taxon>Chloroflexota</taxon>
        <taxon>Chloroflexia</taxon>
        <taxon>Chloroflexales</taxon>
        <taxon>Roseiflexineae</taxon>
        <taxon>Roseiflexaceae</taxon>
        <taxon>Kouleothrix</taxon>
    </lineage>
</organism>
<dbReference type="SUPFAM" id="SSF53187">
    <property type="entry name" value="Zn-dependent exopeptidases"/>
    <property type="match status" value="1"/>
</dbReference>
<dbReference type="GO" id="GO:0008235">
    <property type="term" value="F:metalloexopeptidase activity"/>
    <property type="evidence" value="ECO:0007669"/>
    <property type="project" value="InterPro"/>
</dbReference>
<dbReference type="Pfam" id="PF02225">
    <property type="entry name" value="PA"/>
    <property type="match status" value="1"/>
</dbReference>
<dbReference type="PANTHER" id="PTHR12147">
    <property type="entry name" value="METALLOPEPTIDASE M28 FAMILY MEMBER"/>
    <property type="match status" value="1"/>
</dbReference>
<dbReference type="GO" id="GO:0006508">
    <property type="term" value="P:proteolysis"/>
    <property type="evidence" value="ECO:0007669"/>
    <property type="project" value="InterPro"/>
</dbReference>
<feature type="domain" description="PA" evidence="2">
    <location>
        <begin position="143"/>
        <end position="229"/>
    </location>
</feature>
<evidence type="ECO:0000259" key="2">
    <source>
        <dbReference type="Pfam" id="PF02225"/>
    </source>
</evidence>
<keyword evidence="5" id="KW-1185">Reference proteome</keyword>
<evidence type="ECO:0008006" key="6">
    <source>
        <dbReference type="Google" id="ProtNLM"/>
    </source>
</evidence>
<dbReference type="Gene3D" id="3.40.630.10">
    <property type="entry name" value="Zn peptidases"/>
    <property type="match status" value="1"/>
</dbReference>
<dbReference type="Proteomes" id="UP000050509">
    <property type="component" value="Unassembled WGS sequence"/>
</dbReference>
<evidence type="ECO:0000313" key="4">
    <source>
        <dbReference type="EMBL" id="KPV55006.1"/>
    </source>
</evidence>
<dbReference type="InterPro" id="IPR046450">
    <property type="entry name" value="PA_dom_sf"/>
</dbReference>
<evidence type="ECO:0000256" key="1">
    <source>
        <dbReference type="SAM" id="SignalP"/>
    </source>
</evidence>
<dbReference type="PATRIC" id="fig|186479.3.peg.3638"/>
<reference evidence="4 5" key="1">
    <citation type="submission" date="2015-09" db="EMBL/GenBank/DDBJ databases">
        <title>Draft genome sequence of Kouleothrix aurantiaca JCM 19913.</title>
        <authorList>
            <person name="Hemp J."/>
        </authorList>
    </citation>
    <scope>NUCLEOTIDE SEQUENCE [LARGE SCALE GENOMIC DNA]</scope>
    <source>
        <strain evidence="4 5">COM-B</strain>
    </source>
</reference>
<protein>
    <recommendedName>
        <fullName evidence="6">Aminopeptidase</fullName>
    </recommendedName>
</protein>
<dbReference type="Gene3D" id="3.50.30.30">
    <property type="match status" value="1"/>
</dbReference>
<proteinExistence type="predicted"/>
<dbReference type="AlphaFoldDB" id="A0A0P9DYF2"/>